<dbReference type="Proteomes" id="UP000005408">
    <property type="component" value="Unassembled WGS sequence"/>
</dbReference>
<evidence type="ECO:0000313" key="9">
    <source>
        <dbReference type="EnsemblMetazoa" id="G5551.2:cds"/>
    </source>
</evidence>
<dbReference type="CDD" id="cd18989">
    <property type="entry name" value="LGIC_ECD_cation"/>
    <property type="match status" value="1"/>
</dbReference>
<evidence type="ECO:0000256" key="5">
    <source>
        <dbReference type="SAM" id="Phobius"/>
    </source>
</evidence>
<evidence type="ECO:0000256" key="4">
    <source>
        <dbReference type="ARBA" id="ARBA00023136"/>
    </source>
</evidence>
<dbReference type="Pfam" id="PF02931">
    <property type="entry name" value="Neur_chan_LBD"/>
    <property type="match status" value="1"/>
</dbReference>
<dbReference type="Pfam" id="PF02932">
    <property type="entry name" value="Neur_chan_memb"/>
    <property type="match status" value="1"/>
</dbReference>
<dbReference type="InterPro" id="IPR038050">
    <property type="entry name" value="Neuro_actylchol_rec"/>
</dbReference>
<keyword evidence="3 5" id="KW-1133">Transmembrane helix</keyword>
<dbReference type="GO" id="GO:0005230">
    <property type="term" value="F:extracellular ligand-gated monoatomic ion channel activity"/>
    <property type="evidence" value="ECO:0007669"/>
    <property type="project" value="InterPro"/>
</dbReference>
<dbReference type="InterPro" id="IPR006029">
    <property type="entry name" value="Neurotrans-gated_channel_TM"/>
</dbReference>
<dbReference type="CDD" id="cd19051">
    <property type="entry name" value="LGIC_TM_cation"/>
    <property type="match status" value="1"/>
</dbReference>
<evidence type="ECO:0000256" key="6">
    <source>
        <dbReference type="SAM" id="SignalP"/>
    </source>
</evidence>
<keyword evidence="6" id="KW-0732">Signal</keyword>
<proteinExistence type="predicted"/>
<dbReference type="PRINTS" id="PR00252">
    <property type="entry name" value="NRIONCHANNEL"/>
</dbReference>
<protein>
    <recommendedName>
        <fullName evidence="11">Neuronal acetylcholine receptor subunit alpha-6</fullName>
    </recommendedName>
</protein>
<evidence type="ECO:0000256" key="3">
    <source>
        <dbReference type="ARBA" id="ARBA00022989"/>
    </source>
</evidence>
<evidence type="ECO:0000256" key="1">
    <source>
        <dbReference type="ARBA" id="ARBA00004141"/>
    </source>
</evidence>
<keyword evidence="10" id="KW-1185">Reference proteome</keyword>
<dbReference type="SUPFAM" id="SSF63712">
    <property type="entry name" value="Nicotinic receptor ligand binding domain-like"/>
    <property type="match status" value="1"/>
</dbReference>
<feature type="transmembrane region" description="Helical" evidence="5">
    <location>
        <begin position="363"/>
        <end position="382"/>
    </location>
</feature>
<evidence type="ECO:0000259" key="7">
    <source>
        <dbReference type="Pfam" id="PF02931"/>
    </source>
</evidence>
<dbReference type="Gene3D" id="1.20.58.390">
    <property type="entry name" value="Neurotransmitter-gated ion-channel transmembrane domain"/>
    <property type="match status" value="1"/>
</dbReference>
<dbReference type="AlphaFoldDB" id="A0A8W8NC67"/>
<dbReference type="EnsemblMetazoa" id="G5551.2">
    <property type="protein sequence ID" value="G5551.2:cds"/>
    <property type="gene ID" value="G5551"/>
</dbReference>
<feature type="transmembrane region" description="Helical" evidence="5">
    <location>
        <begin position="262"/>
        <end position="279"/>
    </location>
</feature>
<evidence type="ECO:0000256" key="2">
    <source>
        <dbReference type="ARBA" id="ARBA00022692"/>
    </source>
</evidence>
<keyword evidence="2 5" id="KW-0812">Transmembrane</keyword>
<dbReference type="GO" id="GO:0016020">
    <property type="term" value="C:membrane"/>
    <property type="evidence" value="ECO:0007669"/>
    <property type="project" value="UniProtKB-SubCell"/>
</dbReference>
<keyword evidence="4 5" id="KW-0472">Membrane</keyword>
<accession>A0A8W8NC67</accession>
<evidence type="ECO:0000313" key="10">
    <source>
        <dbReference type="Proteomes" id="UP000005408"/>
    </source>
</evidence>
<sequence>MRAVYLVLAFCLQQGVEGYTLDQETQLHANLTTKYDRKIRPYQNQTEPIQISMDFYMEKLKEFSEQENKISVVGSLSIEWKDFRLTWDPTDYDGDLNQTSLFVSDIWAPNLFLLNPYEKQTPILSDGTACTIQSNGYVTCLLADNFETTCSADISNYPFDTQICTLKFYVQGSFASNTLLQNASSTIRLDLYEIHGLWYLTGTRNYVQTYRIRGMSCEVLQLELKMKRRNSYCVYNILLPIFFLNLIQLFVFFLPLESGERVGFSMTVLLSVVVFFTIIQSKLPEFSKPSLSPLTFKLLVDFLTSIFIVLFVVVITFFYHKKNHERIPRFMREYIEKTKEKNGNEKELLNITWKDVAKLLNRWVSRLIFVCLYFNFSFYMIFNQVTSVNEVEISK</sequence>
<dbReference type="PANTHER" id="PTHR18945">
    <property type="entry name" value="NEUROTRANSMITTER GATED ION CHANNEL"/>
    <property type="match status" value="1"/>
</dbReference>
<dbReference type="SUPFAM" id="SSF90112">
    <property type="entry name" value="Neurotransmitter-gated ion-channel transmembrane pore"/>
    <property type="match status" value="1"/>
</dbReference>
<dbReference type="InterPro" id="IPR036719">
    <property type="entry name" value="Neuro-gated_channel_TM_sf"/>
</dbReference>
<feature type="domain" description="Neurotransmitter-gated ion-channel transmembrane" evidence="8">
    <location>
        <begin position="238"/>
        <end position="333"/>
    </location>
</feature>
<reference evidence="9" key="1">
    <citation type="submission" date="2022-08" db="UniProtKB">
        <authorList>
            <consortium name="EnsemblMetazoa"/>
        </authorList>
    </citation>
    <scope>IDENTIFICATION</scope>
    <source>
        <strain evidence="9">05x7-T-G4-1.051#20</strain>
    </source>
</reference>
<feature type="domain" description="Neurotransmitter-gated ion-channel ligand-binding" evidence="7">
    <location>
        <begin position="24"/>
        <end position="229"/>
    </location>
</feature>
<organism evidence="9 10">
    <name type="scientific">Magallana gigas</name>
    <name type="common">Pacific oyster</name>
    <name type="synonym">Crassostrea gigas</name>
    <dbReference type="NCBI Taxonomy" id="29159"/>
    <lineage>
        <taxon>Eukaryota</taxon>
        <taxon>Metazoa</taxon>
        <taxon>Spiralia</taxon>
        <taxon>Lophotrochozoa</taxon>
        <taxon>Mollusca</taxon>
        <taxon>Bivalvia</taxon>
        <taxon>Autobranchia</taxon>
        <taxon>Pteriomorphia</taxon>
        <taxon>Ostreida</taxon>
        <taxon>Ostreoidea</taxon>
        <taxon>Ostreidae</taxon>
        <taxon>Magallana</taxon>
    </lineage>
</organism>
<dbReference type="FunFam" id="2.70.170.10:FF:000028">
    <property type="entry name" value="AcetylCholine Receptor"/>
    <property type="match status" value="1"/>
</dbReference>
<dbReference type="GO" id="GO:0004888">
    <property type="term" value="F:transmembrane signaling receptor activity"/>
    <property type="evidence" value="ECO:0007669"/>
    <property type="project" value="InterPro"/>
</dbReference>
<feature type="transmembrane region" description="Helical" evidence="5">
    <location>
        <begin position="234"/>
        <end position="255"/>
    </location>
</feature>
<feature type="signal peptide" evidence="6">
    <location>
        <begin position="1"/>
        <end position="18"/>
    </location>
</feature>
<feature type="transmembrane region" description="Helical" evidence="5">
    <location>
        <begin position="299"/>
        <end position="319"/>
    </location>
</feature>
<name>A0A8W8NC67_MAGGI</name>
<feature type="chain" id="PRO_5036500218" description="Neuronal acetylcholine receptor subunit alpha-6" evidence="6">
    <location>
        <begin position="19"/>
        <end position="395"/>
    </location>
</feature>
<dbReference type="InterPro" id="IPR006201">
    <property type="entry name" value="Neur_channel"/>
</dbReference>
<comment type="subcellular location">
    <subcellularLocation>
        <location evidence="1">Membrane</location>
        <topology evidence="1">Multi-pass membrane protein</topology>
    </subcellularLocation>
</comment>
<evidence type="ECO:0008006" key="11">
    <source>
        <dbReference type="Google" id="ProtNLM"/>
    </source>
</evidence>
<evidence type="ECO:0000259" key="8">
    <source>
        <dbReference type="Pfam" id="PF02932"/>
    </source>
</evidence>
<dbReference type="InterPro" id="IPR036734">
    <property type="entry name" value="Neur_chan_lig-bd_sf"/>
</dbReference>
<dbReference type="InterPro" id="IPR006202">
    <property type="entry name" value="Neur_chan_lig-bd"/>
</dbReference>
<dbReference type="Gene3D" id="2.70.170.10">
    <property type="entry name" value="Neurotransmitter-gated ion-channel ligand-binding domain"/>
    <property type="match status" value="1"/>
</dbReference>